<accession>D0LBH4</accession>
<name>D0LBH4_GORB4</name>
<dbReference type="Proteomes" id="UP000001219">
    <property type="component" value="Chromosome"/>
</dbReference>
<keyword evidence="2" id="KW-1185">Reference proteome</keyword>
<reference evidence="2" key="1">
    <citation type="submission" date="2009-10" db="EMBL/GenBank/DDBJ databases">
        <title>The complete chromosome of Gordonia bronchialis DSM 43247.</title>
        <authorList>
            <consortium name="US DOE Joint Genome Institute (JGI-PGF)"/>
            <person name="Lucas S."/>
            <person name="Copeland A."/>
            <person name="Lapidus A."/>
            <person name="Glavina del Rio T."/>
            <person name="Dalin E."/>
            <person name="Tice H."/>
            <person name="Bruce D."/>
            <person name="Goodwin L."/>
            <person name="Pitluck S."/>
            <person name="Kyrpides N."/>
            <person name="Mavromatis K."/>
            <person name="Ivanova N."/>
            <person name="Ovchinnikova G."/>
            <person name="Saunders E."/>
            <person name="Brettin T."/>
            <person name="Detter J.C."/>
            <person name="Han C."/>
            <person name="Larimer F."/>
            <person name="Land M."/>
            <person name="Hauser L."/>
            <person name="Markowitz V."/>
            <person name="Cheng J.-F."/>
            <person name="Hugenholtz P."/>
            <person name="Woyke T."/>
            <person name="Wu D."/>
            <person name="Jando M."/>
            <person name="Schneider S."/>
            <person name="Goeker M."/>
            <person name="Klenk H.-P."/>
            <person name="Eisen J.A."/>
        </authorList>
    </citation>
    <scope>NUCLEOTIDE SEQUENCE [LARGE SCALE GENOMIC DNA]</scope>
    <source>
        <strain evidence="2">ATCC 25592 / DSM 43247 / BCRC 13721 / JCM 3198 / KCTC 3076 / NBRC 16047 / NCTC 10667</strain>
    </source>
</reference>
<dbReference type="eggNOG" id="ENOG5032U6G">
    <property type="taxonomic scope" value="Bacteria"/>
</dbReference>
<dbReference type="HOGENOM" id="CLU_127100_0_0_11"/>
<protein>
    <recommendedName>
        <fullName evidence="3">Nucleotidyl transferase</fullName>
    </recommendedName>
</protein>
<dbReference type="AlphaFoldDB" id="D0LBH4"/>
<dbReference type="KEGG" id="gbr:Gbro_2139"/>
<evidence type="ECO:0000313" key="2">
    <source>
        <dbReference type="Proteomes" id="UP000001219"/>
    </source>
</evidence>
<organism evidence="1 2">
    <name type="scientific">Gordonia bronchialis (strain ATCC 25592 / DSM 43247 / BCRC 13721 / JCM 3198 / KCTC 3076 / NBRC 16047 / NCTC 10667)</name>
    <name type="common">Rhodococcus bronchialis</name>
    <dbReference type="NCBI Taxonomy" id="526226"/>
    <lineage>
        <taxon>Bacteria</taxon>
        <taxon>Bacillati</taxon>
        <taxon>Actinomycetota</taxon>
        <taxon>Actinomycetes</taxon>
        <taxon>Mycobacteriales</taxon>
        <taxon>Gordoniaceae</taxon>
        <taxon>Gordonia</taxon>
    </lineage>
</organism>
<proteinExistence type="predicted"/>
<sequence length="179" mass="19391">MVLTADDIEKLLTALESALRRKGSEGRIFIVGGAAMVLAYNAGRSTGDIDGVMQPREVVLDAAREVAATYGLPQNWLSDGVLQMHMPPRADDHPLSRRIGPALTIEIASAEYVLAMKAMSTRLSDGDLKDAARLCAMLGFTDEAEIEAVIRRYYGSADVFGAQELWFERIIAAAAEGDF</sequence>
<dbReference type="STRING" id="526226.Gbro_2139"/>
<dbReference type="EMBL" id="CP001802">
    <property type="protein sequence ID" value="ACY21388.1"/>
    <property type="molecule type" value="Genomic_DNA"/>
</dbReference>
<gene>
    <name evidence="1" type="ordered locus">Gbro_2139</name>
</gene>
<evidence type="ECO:0008006" key="3">
    <source>
        <dbReference type="Google" id="ProtNLM"/>
    </source>
</evidence>
<evidence type="ECO:0000313" key="1">
    <source>
        <dbReference type="EMBL" id="ACY21388.1"/>
    </source>
</evidence>
<reference evidence="1 2" key="2">
    <citation type="journal article" date="2010" name="Stand. Genomic Sci.">
        <title>Complete genome sequence of Gordonia bronchialis type strain (3410).</title>
        <authorList>
            <person name="Ivanova N."/>
            <person name="Sikorski J."/>
            <person name="Jando M."/>
            <person name="Lapidus A."/>
            <person name="Nolan M."/>
            <person name="Lucas S."/>
            <person name="Del Rio T.G."/>
            <person name="Tice H."/>
            <person name="Copeland A."/>
            <person name="Cheng J.F."/>
            <person name="Chen F."/>
            <person name="Bruce D."/>
            <person name="Goodwin L."/>
            <person name="Pitluck S."/>
            <person name="Mavromatis K."/>
            <person name="Ovchinnikova G."/>
            <person name="Pati A."/>
            <person name="Chen A."/>
            <person name="Palaniappan K."/>
            <person name="Land M."/>
            <person name="Hauser L."/>
            <person name="Chang Y.J."/>
            <person name="Jeffries C.D."/>
            <person name="Chain P."/>
            <person name="Saunders E."/>
            <person name="Han C."/>
            <person name="Detter J.C."/>
            <person name="Brettin T."/>
            <person name="Rohde M."/>
            <person name="Goker M."/>
            <person name="Bristow J."/>
            <person name="Eisen J.A."/>
            <person name="Markowitz V."/>
            <person name="Hugenholtz P."/>
            <person name="Klenk H.P."/>
            <person name="Kyrpides N.C."/>
        </authorList>
    </citation>
    <scope>NUCLEOTIDE SEQUENCE [LARGE SCALE GENOMIC DNA]</scope>
    <source>
        <strain evidence="2">ATCC 25592 / DSM 43247 / BCRC 13721 / JCM 3198 / KCTC 3076 / NBRC 16047 / NCTC 10667</strain>
    </source>
</reference>